<dbReference type="PROSITE" id="PS51891">
    <property type="entry name" value="CENP_V_GFA"/>
    <property type="match status" value="1"/>
</dbReference>
<dbReference type="AlphaFoldDB" id="A0A0F5FRM6"/>
<protein>
    <submittedName>
        <fullName evidence="5">Aldehyde-activating protein</fullName>
    </submittedName>
</protein>
<dbReference type="InterPro" id="IPR006913">
    <property type="entry name" value="CENP-V/GFA"/>
</dbReference>
<dbReference type="InterPro" id="IPR052355">
    <property type="entry name" value="CENP-V-like"/>
</dbReference>
<evidence type="ECO:0000259" key="4">
    <source>
        <dbReference type="PROSITE" id="PS51891"/>
    </source>
</evidence>
<keyword evidence="3" id="KW-0862">Zinc</keyword>
<evidence type="ECO:0000256" key="1">
    <source>
        <dbReference type="ARBA" id="ARBA00005495"/>
    </source>
</evidence>
<evidence type="ECO:0000256" key="3">
    <source>
        <dbReference type="ARBA" id="ARBA00022833"/>
    </source>
</evidence>
<dbReference type="PANTHER" id="PTHR28620:SF1">
    <property type="entry name" value="CENP-V_GFA DOMAIN-CONTAINING PROTEIN"/>
    <property type="match status" value="1"/>
</dbReference>
<dbReference type="SUPFAM" id="SSF51316">
    <property type="entry name" value="Mss4-like"/>
    <property type="match status" value="1"/>
</dbReference>
<dbReference type="Pfam" id="PF04828">
    <property type="entry name" value="GFA"/>
    <property type="match status" value="1"/>
</dbReference>
<comment type="caution">
    <text evidence="5">The sequence shown here is derived from an EMBL/GenBank/DDBJ whole genome shotgun (WGS) entry which is preliminary data.</text>
</comment>
<keyword evidence="2" id="KW-0479">Metal-binding</keyword>
<evidence type="ECO:0000313" key="5">
    <source>
        <dbReference type="EMBL" id="KKB11493.1"/>
    </source>
</evidence>
<dbReference type="InterPro" id="IPR011057">
    <property type="entry name" value="Mss4-like_sf"/>
</dbReference>
<evidence type="ECO:0000313" key="6">
    <source>
        <dbReference type="Proteomes" id="UP000033632"/>
    </source>
</evidence>
<reference evidence="5 6" key="1">
    <citation type="submission" date="2015-03" db="EMBL/GenBank/DDBJ databases">
        <authorList>
            <person name="Hassan Y.I."/>
            <person name="Lepp D."/>
            <person name="Li X.-Z."/>
            <person name="Zhou T."/>
        </authorList>
    </citation>
    <scope>NUCLEOTIDE SEQUENCE [LARGE SCALE GENOMIC DNA]</scope>
    <source>
        <strain evidence="5 6">BD-c194</strain>
    </source>
</reference>
<dbReference type="OrthoDB" id="9805575at2"/>
<accession>A0A0F5FRM6</accession>
<name>A0A0F5FRM6_9HYPH</name>
<dbReference type="RefSeq" id="WP_046108942.1">
    <property type="nucleotide sequence ID" value="NZ_JZEX01000115.1"/>
</dbReference>
<sequence>MKTTYHDSCHCGAVRYAAALDLSEGVRRCNCSYCAKTRYAKAFTGDDELTILAGKEMLADYRGPDSVWPEDHIHHRFCTRCGVQVFSRGYLENFGGWFYAVNTATLDDASDEELAAAPIIYENGREDRQEEAPAVTSYL</sequence>
<dbReference type="Gene3D" id="2.170.150.70">
    <property type="match status" value="1"/>
</dbReference>
<dbReference type="Proteomes" id="UP000033632">
    <property type="component" value="Unassembled WGS sequence"/>
</dbReference>
<dbReference type="GO" id="GO:0016846">
    <property type="term" value="F:carbon-sulfur lyase activity"/>
    <property type="evidence" value="ECO:0007669"/>
    <property type="project" value="InterPro"/>
</dbReference>
<organism evidence="5 6">
    <name type="scientific">Devosia geojensis</name>
    <dbReference type="NCBI Taxonomy" id="443610"/>
    <lineage>
        <taxon>Bacteria</taxon>
        <taxon>Pseudomonadati</taxon>
        <taxon>Pseudomonadota</taxon>
        <taxon>Alphaproteobacteria</taxon>
        <taxon>Hyphomicrobiales</taxon>
        <taxon>Devosiaceae</taxon>
        <taxon>Devosia</taxon>
    </lineage>
</organism>
<dbReference type="EMBL" id="JZEX01000115">
    <property type="protein sequence ID" value="KKB11493.1"/>
    <property type="molecule type" value="Genomic_DNA"/>
</dbReference>
<gene>
    <name evidence="5" type="ORF">VE25_12365</name>
</gene>
<evidence type="ECO:0000256" key="2">
    <source>
        <dbReference type="ARBA" id="ARBA00022723"/>
    </source>
</evidence>
<dbReference type="PATRIC" id="fig|443610.3.peg.714"/>
<comment type="similarity">
    <text evidence="1">Belongs to the Gfa family.</text>
</comment>
<proteinExistence type="inferred from homology"/>
<keyword evidence="6" id="KW-1185">Reference proteome</keyword>
<dbReference type="PANTHER" id="PTHR28620">
    <property type="entry name" value="CENTROMERE PROTEIN V"/>
    <property type="match status" value="1"/>
</dbReference>
<feature type="domain" description="CENP-V/GFA" evidence="4">
    <location>
        <begin position="5"/>
        <end position="129"/>
    </location>
</feature>
<dbReference type="STRING" id="443610.VE25_12365"/>
<dbReference type="GO" id="GO:0046872">
    <property type="term" value="F:metal ion binding"/>
    <property type="evidence" value="ECO:0007669"/>
    <property type="project" value="UniProtKB-KW"/>
</dbReference>